<dbReference type="RefSeq" id="WP_015217710.1">
    <property type="nucleotide sequence ID" value="NC_019773.1"/>
</dbReference>
<keyword evidence="4" id="KW-1185">Reference proteome</keyword>
<evidence type="ECO:0000256" key="1">
    <source>
        <dbReference type="SAM" id="Coils"/>
    </source>
</evidence>
<accession>K9ZSB7</accession>
<organism evidence="3 4">
    <name type="scientific">Anabaena cylindrica (strain ATCC 27899 / PCC 7122)</name>
    <dbReference type="NCBI Taxonomy" id="272123"/>
    <lineage>
        <taxon>Bacteria</taxon>
        <taxon>Bacillati</taxon>
        <taxon>Cyanobacteriota</taxon>
        <taxon>Cyanophyceae</taxon>
        <taxon>Nostocales</taxon>
        <taxon>Nostocaceae</taxon>
        <taxon>Anabaena</taxon>
    </lineage>
</organism>
<feature type="transmembrane region" description="Helical" evidence="2">
    <location>
        <begin position="20"/>
        <end position="42"/>
    </location>
</feature>
<keyword evidence="2" id="KW-0812">Transmembrane</keyword>
<keyword evidence="2" id="KW-1133">Transmembrane helix</keyword>
<dbReference type="AlphaFoldDB" id="K9ZSB7"/>
<dbReference type="HOGENOM" id="CLU_1365635_0_0_3"/>
<proteinExistence type="predicted"/>
<sequence length="231" mass="26505">MRRKRYFVSQRPQQNLDSFLDILTNTVGVLMFISLFITLVAVQSSTIVRTPLAKETDKKVNFFEITGSRVIYLDTKSANKQIKDFLGNLPECTKPSYVSGFIDSYLDELKNYQICVRNQLQELKEFRAETKNYEIELVDLESISWQYNPKPVNSGESGTELTQTNSEYRKILSQLEPDKEYLAFLVRPDSFATFRQAREIAWKAGFDVGWEPQTPETPIIFGSGGRTVGVQ</sequence>
<keyword evidence="1" id="KW-0175">Coiled coil</keyword>
<keyword evidence="2" id="KW-0472">Membrane</keyword>
<name>K9ZSB7_ANACC</name>
<evidence type="ECO:0000313" key="3">
    <source>
        <dbReference type="EMBL" id="AFZ61240.1"/>
    </source>
</evidence>
<protein>
    <submittedName>
        <fullName evidence="3">Uncharacterized protein</fullName>
    </submittedName>
</protein>
<gene>
    <name evidence="3" type="ordered locus">Anacy_5957</name>
</gene>
<dbReference type="PATRIC" id="fig|272123.3.peg.6463"/>
<geneLocation type="plasmid" evidence="3 4">
    <name>pANACY.03</name>
</geneLocation>
<feature type="coiled-coil region" evidence="1">
    <location>
        <begin position="109"/>
        <end position="143"/>
    </location>
</feature>
<keyword evidence="3" id="KW-0614">Plasmid</keyword>
<dbReference type="EMBL" id="CP003662">
    <property type="protein sequence ID" value="AFZ61240.1"/>
    <property type="molecule type" value="Genomic_DNA"/>
</dbReference>
<reference evidence="4" key="1">
    <citation type="journal article" date="2013" name="Proc. Natl. Acad. Sci. U.S.A.">
        <title>Improving the coverage of the cyanobacterial phylum using diversity-driven genome sequencing.</title>
        <authorList>
            <person name="Shih P.M."/>
            <person name="Wu D."/>
            <person name="Latifi A."/>
            <person name="Axen S.D."/>
            <person name="Fewer D.P."/>
            <person name="Talla E."/>
            <person name="Calteau A."/>
            <person name="Cai F."/>
            <person name="Tandeau de Marsac N."/>
            <person name="Rippka R."/>
            <person name="Herdman M."/>
            <person name="Sivonen K."/>
            <person name="Coursin T."/>
            <person name="Laurent T."/>
            <person name="Goodwin L."/>
            <person name="Nolan M."/>
            <person name="Davenport K.W."/>
            <person name="Han C.S."/>
            <person name="Rubin E.M."/>
            <person name="Eisen J.A."/>
            <person name="Woyke T."/>
            <person name="Gugger M."/>
            <person name="Kerfeld C.A."/>
        </authorList>
    </citation>
    <scope>NUCLEOTIDE SEQUENCE [LARGE SCALE GENOMIC DNA]</scope>
    <source>
        <strain evidence="4">ATCC 27899 / PCC 7122</strain>
    </source>
</reference>
<evidence type="ECO:0000256" key="2">
    <source>
        <dbReference type="SAM" id="Phobius"/>
    </source>
</evidence>
<dbReference type="OrthoDB" id="510916at2"/>
<dbReference type="Proteomes" id="UP000010474">
    <property type="component" value="Plasmid pANACY.03"/>
</dbReference>
<evidence type="ECO:0000313" key="4">
    <source>
        <dbReference type="Proteomes" id="UP000010474"/>
    </source>
</evidence>
<dbReference type="KEGG" id="acy:Anacy_5957"/>